<dbReference type="EMBL" id="CP104758">
    <property type="protein sequence ID" value="WBG92232.1"/>
    <property type="molecule type" value="Genomic_DNA"/>
</dbReference>
<dbReference type="AlphaFoldDB" id="A0AAJ5QKL0"/>
<keyword evidence="2" id="KW-1185">Reference proteome</keyword>
<evidence type="ECO:0000313" key="1">
    <source>
        <dbReference type="EMBL" id="WBG92232.1"/>
    </source>
</evidence>
<dbReference type="Proteomes" id="UP001211544">
    <property type="component" value="Chromosome"/>
</dbReference>
<organism evidence="1 2">
    <name type="scientific">Pantoea piersonii</name>
    <dbReference type="NCBI Taxonomy" id="2364647"/>
    <lineage>
        <taxon>Bacteria</taxon>
        <taxon>Pseudomonadati</taxon>
        <taxon>Pseudomonadota</taxon>
        <taxon>Gammaproteobacteria</taxon>
        <taxon>Enterobacterales</taxon>
        <taxon>Erwiniaceae</taxon>
        <taxon>Pantoea</taxon>
    </lineage>
</organism>
<sequence length="56" mass="6911">MKRLLQLWKNRFEANADRRRDERDESEASLELELLIPVSQLYGFEYYPAVHRYHEK</sequence>
<dbReference type="RefSeq" id="WP_167456957.1">
    <property type="nucleotide sequence ID" value="NZ_CP104758.1"/>
</dbReference>
<name>A0AAJ5QKL0_9GAMM</name>
<dbReference type="KEGG" id="kpie:N5580_06780"/>
<accession>A0AAJ5QKL0</accession>
<gene>
    <name evidence="1" type="ORF">N5580_06780</name>
</gene>
<protein>
    <submittedName>
        <fullName evidence="1">Uncharacterized protein</fullName>
    </submittedName>
</protein>
<proteinExistence type="predicted"/>
<evidence type="ECO:0000313" key="2">
    <source>
        <dbReference type="Proteomes" id="UP001211544"/>
    </source>
</evidence>
<reference evidence="1 2" key="1">
    <citation type="journal article" date="2022" name="J Glob Antimicrob Resist">
        <title>First complete genome of a multidrug resistant strain of the novel human pathogen Kalamiella piersonii (GABEKP28) identified in human saliva.</title>
        <authorList>
            <person name="McDonagh F."/>
            <person name="Singh N.K."/>
            <person name="Venkateswaran K."/>
            <person name="Lonappan A.M."/>
            <person name="Hallahan B."/>
            <person name="Tuohy A."/>
            <person name="Burke L."/>
            <person name="Kovarova A."/>
            <person name="Miliotis G."/>
        </authorList>
    </citation>
    <scope>NUCLEOTIDE SEQUENCE [LARGE SCALE GENOMIC DNA]</scope>
    <source>
        <strain evidence="1 2">GABEKP28</strain>
    </source>
</reference>
<dbReference type="GeneID" id="78236418"/>